<dbReference type="Proteomes" id="UP001322277">
    <property type="component" value="Chromosome 11"/>
</dbReference>
<reference evidence="2" key="1">
    <citation type="journal article" date="2023" name="bioRxiv">
        <title>Complete genome of the Medicago anthracnose fungus, Colletotrichum destructivum, reveals a mini-chromosome-like region within a core chromosome.</title>
        <authorList>
            <person name="Lapalu N."/>
            <person name="Simon A."/>
            <person name="Lu A."/>
            <person name="Plaumann P.-L."/>
            <person name="Amselem J."/>
            <person name="Pigne S."/>
            <person name="Auger A."/>
            <person name="Koch C."/>
            <person name="Dallery J.-F."/>
            <person name="O'Connell R.J."/>
        </authorList>
    </citation>
    <scope>NUCLEOTIDE SEQUENCE [LARGE SCALE GENOMIC DNA]</scope>
    <source>
        <strain evidence="2">CBS 520.97</strain>
    </source>
</reference>
<dbReference type="RefSeq" id="XP_062787664.1">
    <property type="nucleotide sequence ID" value="XM_062931613.1"/>
</dbReference>
<gene>
    <name evidence="1" type="ORF">CDEST_15457</name>
</gene>
<organism evidence="1 2">
    <name type="scientific">Colletotrichum destructivum</name>
    <dbReference type="NCBI Taxonomy" id="34406"/>
    <lineage>
        <taxon>Eukaryota</taxon>
        <taxon>Fungi</taxon>
        <taxon>Dikarya</taxon>
        <taxon>Ascomycota</taxon>
        <taxon>Pezizomycotina</taxon>
        <taxon>Sordariomycetes</taxon>
        <taxon>Hypocreomycetidae</taxon>
        <taxon>Glomerellales</taxon>
        <taxon>Glomerellaceae</taxon>
        <taxon>Colletotrichum</taxon>
        <taxon>Colletotrichum destructivum species complex</taxon>
    </lineage>
</organism>
<accession>A0AAX4J4Z3</accession>
<evidence type="ECO:0000313" key="1">
    <source>
        <dbReference type="EMBL" id="WQF90443.1"/>
    </source>
</evidence>
<evidence type="ECO:0000313" key="2">
    <source>
        <dbReference type="Proteomes" id="UP001322277"/>
    </source>
</evidence>
<proteinExistence type="predicted"/>
<dbReference type="EMBL" id="CP137315">
    <property type="protein sequence ID" value="WQF90443.1"/>
    <property type="molecule type" value="Genomic_DNA"/>
</dbReference>
<protein>
    <submittedName>
        <fullName evidence="1">Uncharacterized protein</fullName>
    </submittedName>
</protein>
<sequence length="268" mass="29112">MLRALGWIVVPSGRPNTRNTEVSLQSPSVLLDLARALKAAVRRPEEFIGLVFGSGNASWVKRCASIIKDSPSFGYVTLGPQSQCQVLRHQRQRHLLNQPAKALDSIHANIGDPAVHNQDAPNRRVVPGRPQPGQLPLFDAKPEEEVARLGVTTVVCQPRRRRSTLAPVRTCHPVSAKHIGGIKRVVTLQIKQRVHPRDGNRDKSSLTAGEAVADAVHPNPHHLAGPLLHHPLGEVGARAHPVDHGALAFQVVAQEVNGVSVHREIDVP</sequence>
<dbReference type="KEGG" id="cdet:87951957"/>
<dbReference type="AlphaFoldDB" id="A0AAX4J4Z3"/>
<name>A0AAX4J4Z3_9PEZI</name>
<keyword evidence="2" id="KW-1185">Reference proteome</keyword>
<dbReference type="GeneID" id="87951957"/>